<dbReference type="EMBL" id="QBLH01000372">
    <property type="protein sequence ID" value="TGZ56234.1"/>
    <property type="molecule type" value="Genomic_DNA"/>
</dbReference>
<proteinExistence type="predicted"/>
<name>A0A4V6RGQ1_9HYME</name>
<dbReference type="AlphaFoldDB" id="A0A4V6RGQ1"/>
<accession>A0A4V6RGQ1</accession>
<evidence type="ECO:0000313" key="1">
    <source>
        <dbReference type="EMBL" id="TGZ56234.1"/>
    </source>
</evidence>
<protein>
    <submittedName>
        <fullName evidence="1">Uncharacterized protein</fullName>
    </submittedName>
</protein>
<gene>
    <name evidence="1" type="ORF">DBV15_01655</name>
</gene>
<keyword evidence="2" id="KW-1185">Reference proteome</keyword>
<evidence type="ECO:0000313" key="2">
    <source>
        <dbReference type="Proteomes" id="UP000310200"/>
    </source>
</evidence>
<dbReference type="Proteomes" id="UP000310200">
    <property type="component" value="Unassembled WGS sequence"/>
</dbReference>
<organism evidence="1 2">
    <name type="scientific">Temnothorax longispinosus</name>
    <dbReference type="NCBI Taxonomy" id="300112"/>
    <lineage>
        <taxon>Eukaryota</taxon>
        <taxon>Metazoa</taxon>
        <taxon>Ecdysozoa</taxon>
        <taxon>Arthropoda</taxon>
        <taxon>Hexapoda</taxon>
        <taxon>Insecta</taxon>
        <taxon>Pterygota</taxon>
        <taxon>Neoptera</taxon>
        <taxon>Endopterygota</taxon>
        <taxon>Hymenoptera</taxon>
        <taxon>Apocrita</taxon>
        <taxon>Aculeata</taxon>
        <taxon>Formicoidea</taxon>
        <taxon>Formicidae</taxon>
        <taxon>Myrmicinae</taxon>
        <taxon>Temnothorax</taxon>
    </lineage>
</organism>
<reference evidence="1 2" key="1">
    <citation type="journal article" date="2019" name="Philos. Trans. R. Soc. Lond., B, Biol. Sci.">
        <title>Ant behaviour and brain gene expression of defending hosts depend on the ecological success of the intruding social parasite.</title>
        <authorList>
            <person name="Kaur R."/>
            <person name="Stoldt M."/>
            <person name="Jongepier E."/>
            <person name="Feldmeyer B."/>
            <person name="Menzel F."/>
            <person name="Bornberg-Bauer E."/>
            <person name="Foitzik S."/>
        </authorList>
    </citation>
    <scope>NUCLEOTIDE SEQUENCE [LARGE SCALE GENOMIC DNA]</scope>
    <source>
        <tissue evidence="1">Whole body</tissue>
    </source>
</reference>
<comment type="caution">
    <text evidence="1">The sequence shown here is derived from an EMBL/GenBank/DDBJ whole genome shotgun (WGS) entry which is preliminary data.</text>
</comment>
<sequence>MKTSAMKRRFQEHNPKSAPDRESYVILFAPRNHGRDCNRVVTRGKAIRFTVPRSSRKSLQAIARLIRIRRR</sequence>
<feature type="non-terminal residue" evidence="1">
    <location>
        <position position="71"/>
    </location>
</feature>